<dbReference type="Proteomes" id="UP000054565">
    <property type="component" value="Unassembled WGS sequence"/>
</dbReference>
<protein>
    <submittedName>
        <fullName evidence="1">Uncharacterized protein</fullName>
    </submittedName>
</protein>
<gene>
    <name evidence="1" type="ORF">CIRG_08345</name>
</gene>
<evidence type="ECO:0000313" key="2">
    <source>
        <dbReference type="Proteomes" id="UP000054565"/>
    </source>
</evidence>
<reference evidence="2" key="1">
    <citation type="journal article" date="2010" name="Genome Res.">
        <title>Population genomic sequencing of Coccidioides fungi reveals recent hybridization and transposon control.</title>
        <authorList>
            <person name="Neafsey D.E."/>
            <person name="Barker B.M."/>
            <person name="Sharpton T.J."/>
            <person name="Stajich J.E."/>
            <person name="Park D.J."/>
            <person name="Whiston E."/>
            <person name="Hung C.-Y."/>
            <person name="McMahan C."/>
            <person name="White J."/>
            <person name="Sykes S."/>
            <person name="Heiman D."/>
            <person name="Young S."/>
            <person name="Zeng Q."/>
            <person name="Abouelleil A."/>
            <person name="Aftuck L."/>
            <person name="Bessette D."/>
            <person name="Brown A."/>
            <person name="FitzGerald M."/>
            <person name="Lui A."/>
            <person name="Macdonald J.P."/>
            <person name="Priest M."/>
            <person name="Orbach M.J."/>
            <person name="Galgiani J.N."/>
            <person name="Kirkland T.N."/>
            <person name="Cole G.T."/>
            <person name="Birren B.W."/>
            <person name="Henn M.R."/>
            <person name="Taylor J.W."/>
            <person name="Rounsley S.D."/>
        </authorList>
    </citation>
    <scope>NUCLEOTIDE SEQUENCE [LARGE SCALE GENOMIC DNA]</scope>
    <source>
        <strain evidence="2">RMSCC 2394</strain>
    </source>
</reference>
<dbReference type="EMBL" id="DS028098">
    <property type="protein sequence ID" value="KMP08664.1"/>
    <property type="molecule type" value="Genomic_DNA"/>
</dbReference>
<name>A0A0J6YNC2_COCIT</name>
<proteinExistence type="predicted"/>
<sequence>MGFAHAANIEFQAHQGQGPSYMKSKFISSQALCLSESITEETKKVVELSRINRNTAEDHHE</sequence>
<accession>A0A0J6YNC2</accession>
<dbReference type="AlphaFoldDB" id="A0A0J6YNC2"/>
<evidence type="ECO:0000313" key="1">
    <source>
        <dbReference type="EMBL" id="KMP08664.1"/>
    </source>
</evidence>
<organism evidence="1 2">
    <name type="scientific">Coccidioides immitis RMSCC 2394</name>
    <dbReference type="NCBI Taxonomy" id="404692"/>
    <lineage>
        <taxon>Eukaryota</taxon>
        <taxon>Fungi</taxon>
        <taxon>Dikarya</taxon>
        <taxon>Ascomycota</taxon>
        <taxon>Pezizomycotina</taxon>
        <taxon>Eurotiomycetes</taxon>
        <taxon>Eurotiomycetidae</taxon>
        <taxon>Onygenales</taxon>
        <taxon>Onygenaceae</taxon>
        <taxon>Coccidioides</taxon>
    </lineage>
</organism>